<reference evidence="3" key="3">
    <citation type="submission" date="2025-04" db="UniProtKB">
        <authorList>
            <consortium name="RefSeq"/>
        </authorList>
    </citation>
    <scope>IDENTIFICATION</scope>
    <source>
        <strain evidence="3">CBS 304.34</strain>
    </source>
</reference>
<dbReference type="AlphaFoldDB" id="A0A6A6Y9H3"/>
<dbReference type="RefSeq" id="XP_033571598.1">
    <property type="nucleotide sequence ID" value="XM_033725998.1"/>
</dbReference>
<organism evidence="1">
    <name type="scientific">Mytilinidion resinicola</name>
    <dbReference type="NCBI Taxonomy" id="574789"/>
    <lineage>
        <taxon>Eukaryota</taxon>
        <taxon>Fungi</taxon>
        <taxon>Dikarya</taxon>
        <taxon>Ascomycota</taxon>
        <taxon>Pezizomycotina</taxon>
        <taxon>Dothideomycetes</taxon>
        <taxon>Pleosporomycetidae</taxon>
        <taxon>Mytilinidiales</taxon>
        <taxon>Mytilinidiaceae</taxon>
        <taxon>Mytilinidion</taxon>
    </lineage>
</organism>
<evidence type="ECO:0000313" key="2">
    <source>
        <dbReference type="Proteomes" id="UP000504636"/>
    </source>
</evidence>
<reference evidence="1 3" key="1">
    <citation type="journal article" date="2020" name="Stud. Mycol.">
        <title>101 Dothideomycetes genomes: a test case for predicting lifestyles and emergence of pathogens.</title>
        <authorList>
            <person name="Haridas S."/>
            <person name="Albert R."/>
            <person name="Binder M."/>
            <person name="Bloem J."/>
            <person name="Labutti K."/>
            <person name="Salamov A."/>
            <person name="Andreopoulos B."/>
            <person name="Baker S."/>
            <person name="Barry K."/>
            <person name="Bills G."/>
            <person name="Bluhm B."/>
            <person name="Cannon C."/>
            <person name="Castanera R."/>
            <person name="Culley D."/>
            <person name="Daum C."/>
            <person name="Ezra D."/>
            <person name="Gonzalez J."/>
            <person name="Henrissat B."/>
            <person name="Kuo A."/>
            <person name="Liang C."/>
            <person name="Lipzen A."/>
            <person name="Lutzoni F."/>
            <person name="Magnuson J."/>
            <person name="Mondo S."/>
            <person name="Nolan M."/>
            <person name="Ohm R."/>
            <person name="Pangilinan J."/>
            <person name="Park H.-J."/>
            <person name="Ramirez L."/>
            <person name="Alfaro M."/>
            <person name="Sun H."/>
            <person name="Tritt A."/>
            <person name="Yoshinaga Y."/>
            <person name="Zwiers L.-H."/>
            <person name="Turgeon B."/>
            <person name="Goodwin S."/>
            <person name="Spatafora J."/>
            <person name="Crous P."/>
            <person name="Grigoriev I."/>
        </authorList>
    </citation>
    <scope>NUCLEOTIDE SEQUENCE</scope>
    <source>
        <strain evidence="1 3">CBS 304.34</strain>
    </source>
</reference>
<proteinExistence type="predicted"/>
<name>A0A6A6Y9H3_9PEZI</name>
<gene>
    <name evidence="1 3" type="ORF">BDZ99DRAFT_525467</name>
</gene>
<dbReference type="OrthoDB" id="5229512at2759"/>
<dbReference type="EMBL" id="MU003712">
    <property type="protein sequence ID" value="KAF2804634.1"/>
    <property type="molecule type" value="Genomic_DNA"/>
</dbReference>
<sequence length="142" mass="16507">MLLYRDLDKFCAALGEGNKTYRDCKHSLDMKNIFTVATFPRKYQELLLRPYITHLHGFPHFQIPTYVSSELGQSALTSIKHLAWSHPDNVIQCFTQKHALAVAQFLANDYTTSPQNLPVRHRATFLPEAERGLEHNNHCWRR</sequence>
<accession>A0A6A6Y9H3</accession>
<reference evidence="3" key="2">
    <citation type="submission" date="2020-04" db="EMBL/GenBank/DDBJ databases">
        <authorList>
            <consortium name="NCBI Genome Project"/>
        </authorList>
    </citation>
    <scope>NUCLEOTIDE SEQUENCE</scope>
    <source>
        <strain evidence="3">CBS 304.34</strain>
    </source>
</reference>
<dbReference type="Proteomes" id="UP000504636">
    <property type="component" value="Unplaced"/>
</dbReference>
<keyword evidence="2" id="KW-1185">Reference proteome</keyword>
<dbReference type="GeneID" id="54466891"/>
<protein>
    <submittedName>
        <fullName evidence="1 3">Uncharacterized protein</fullName>
    </submittedName>
</protein>
<evidence type="ECO:0000313" key="1">
    <source>
        <dbReference type="EMBL" id="KAF2804634.1"/>
    </source>
</evidence>
<evidence type="ECO:0000313" key="3">
    <source>
        <dbReference type="RefSeq" id="XP_033571598.1"/>
    </source>
</evidence>